<evidence type="ECO:0000313" key="1">
    <source>
        <dbReference type="EMBL" id="OMJ19627.1"/>
    </source>
</evidence>
<protein>
    <submittedName>
        <fullName evidence="1">Uncharacterized protein</fullName>
    </submittedName>
</protein>
<dbReference type="AlphaFoldDB" id="A0A1R1XY66"/>
<gene>
    <name evidence="1" type="ORF">AYI69_g6554</name>
</gene>
<comment type="caution">
    <text evidence="1">The sequence shown here is derived from an EMBL/GenBank/DDBJ whole genome shotgun (WGS) entry which is preliminary data.</text>
</comment>
<dbReference type="Proteomes" id="UP000187429">
    <property type="component" value="Unassembled WGS sequence"/>
</dbReference>
<dbReference type="Gene3D" id="2.130.10.10">
    <property type="entry name" value="YVTN repeat-like/Quinoprotein amine dehydrogenase"/>
    <property type="match status" value="1"/>
</dbReference>
<dbReference type="InterPro" id="IPR015943">
    <property type="entry name" value="WD40/YVTN_repeat-like_dom_sf"/>
</dbReference>
<accession>A0A1R1XY66</accession>
<name>A0A1R1XY66_9FUNG</name>
<keyword evidence="2" id="KW-1185">Reference proteome</keyword>
<organism evidence="1 2">
    <name type="scientific">Smittium culicis</name>
    <dbReference type="NCBI Taxonomy" id="133412"/>
    <lineage>
        <taxon>Eukaryota</taxon>
        <taxon>Fungi</taxon>
        <taxon>Fungi incertae sedis</taxon>
        <taxon>Zoopagomycota</taxon>
        <taxon>Kickxellomycotina</taxon>
        <taxon>Harpellomycetes</taxon>
        <taxon>Harpellales</taxon>
        <taxon>Legeriomycetaceae</taxon>
        <taxon>Smittium</taxon>
    </lineage>
</organism>
<evidence type="ECO:0000313" key="2">
    <source>
        <dbReference type="Proteomes" id="UP000187429"/>
    </source>
</evidence>
<reference evidence="2" key="1">
    <citation type="submission" date="2017-01" db="EMBL/GenBank/DDBJ databases">
        <authorList>
            <person name="Wang Y."/>
            <person name="White M."/>
            <person name="Kvist S."/>
            <person name="Moncalvo J.-M."/>
        </authorList>
    </citation>
    <scope>NUCLEOTIDE SEQUENCE [LARGE SCALE GENOMIC DNA]</scope>
    <source>
        <strain evidence="2">ID-206-W2</strain>
    </source>
</reference>
<proteinExistence type="predicted"/>
<dbReference type="EMBL" id="LSSM01002954">
    <property type="protein sequence ID" value="OMJ19627.1"/>
    <property type="molecule type" value="Genomic_DNA"/>
</dbReference>
<dbReference type="InterPro" id="IPR036322">
    <property type="entry name" value="WD40_repeat_dom_sf"/>
</dbReference>
<dbReference type="SUPFAM" id="SSF50978">
    <property type="entry name" value="WD40 repeat-like"/>
    <property type="match status" value="1"/>
</dbReference>
<dbReference type="OrthoDB" id="5550928at2759"/>
<sequence length="372" mass="41173">MVRYNKALTANIIAASQNPNISRSNKRPFWMVTKGNQILTKTIDNQYELFQVHNSDESSVSFTSISTGSLAPNFSIVDLCVESNSLLCIKDSSELVLKSIETAQDIFTLKGRGIISSVSSHGDYIAIGKMNGSISVVNWKTNIRNKIRNLTTEKISAIRFIGSDKLLAILQDWNYAVLKYTENSLEIIPHSNGILQVPSLSAELEKIGLKLDVEKEIEQKTESSAYPTPPSHPQHLEVWPSTTPNSYIVISWYEERIQYSKLSLNDSTQGYIESRNISLTENVICKSAHPTALLLSQKSYLNSDSFLQSYPVDSGSQTNGDSETTALLNDILHAPEESSLGLATLLSTSVERDSMVMLFSNGDVSFMSLAYP</sequence>